<keyword evidence="2 4" id="KW-0808">Transferase</keyword>
<keyword evidence="1" id="KW-0028">Amino-acid biosynthesis</keyword>
<evidence type="ECO:0000313" key="5">
    <source>
        <dbReference type="Proteomes" id="UP000427906"/>
    </source>
</evidence>
<dbReference type="KEGG" id="dalk:DSCA_59050"/>
<dbReference type="InterPro" id="IPR011004">
    <property type="entry name" value="Trimer_LpxA-like_sf"/>
</dbReference>
<gene>
    <name evidence="4" type="ORF">DSCA_59050</name>
</gene>
<dbReference type="OrthoDB" id="9801456at2"/>
<dbReference type="Gene3D" id="2.160.10.10">
    <property type="entry name" value="Hexapeptide repeat proteins"/>
    <property type="match status" value="1"/>
</dbReference>
<dbReference type="RefSeq" id="WP_155319740.1">
    <property type="nucleotide sequence ID" value="NZ_AP021874.1"/>
</dbReference>
<evidence type="ECO:0000313" key="4">
    <source>
        <dbReference type="EMBL" id="BBO71975.1"/>
    </source>
</evidence>
<dbReference type="PANTHER" id="PTHR42811">
    <property type="entry name" value="SERINE ACETYLTRANSFERASE"/>
    <property type="match status" value="1"/>
</dbReference>
<keyword evidence="3" id="KW-0012">Acyltransferase</keyword>
<dbReference type="AlphaFoldDB" id="A0A5K7YU78"/>
<proteinExistence type="predicted"/>
<evidence type="ECO:0000256" key="3">
    <source>
        <dbReference type="ARBA" id="ARBA00023315"/>
    </source>
</evidence>
<accession>A0A5K7YU78</accession>
<dbReference type="CDD" id="cd03354">
    <property type="entry name" value="LbH_SAT"/>
    <property type="match status" value="1"/>
</dbReference>
<keyword evidence="5" id="KW-1185">Reference proteome</keyword>
<sequence length="324" mass="35632">MKESSPVPDGVCRSEVECREQARSNLPEIAERIIDHCENSPCYTHIDSEPIPSEGFVADIIDMFRELLFPGYFTREKLDPVNLRYSLGQTVSKLFDLLADLITHNIRHDCLRYHQSCSGCESRGHSIALEVMNAIPDIRQVLASDVRAAFEGDPAAKSHDEVIFSYPGIYAISVHRVAHRLYELEVPMLPRIMSEHAHSITGIDIHPGATIGGRFVIDHGTGVVIGETTEIGNNVRIYQGVTLGALSLPKDAGELLRGKKRHPTIEDDVIIYSGATVLGGDTLIGARSVVGGSVWLTESIPPDTTVMMEMPRLIIKDARRKAGS</sequence>
<organism evidence="4 5">
    <name type="scientific">Desulfosarcina alkanivorans</name>
    <dbReference type="NCBI Taxonomy" id="571177"/>
    <lineage>
        <taxon>Bacteria</taxon>
        <taxon>Pseudomonadati</taxon>
        <taxon>Thermodesulfobacteriota</taxon>
        <taxon>Desulfobacteria</taxon>
        <taxon>Desulfobacterales</taxon>
        <taxon>Desulfosarcinaceae</taxon>
        <taxon>Desulfosarcina</taxon>
    </lineage>
</organism>
<dbReference type="InterPro" id="IPR045304">
    <property type="entry name" value="LbH_SAT"/>
</dbReference>
<protein>
    <submittedName>
        <fullName evidence="4">Serine acetyltransferase</fullName>
    </submittedName>
</protein>
<dbReference type="InterPro" id="IPR053376">
    <property type="entry name" value="Serine_acetyltransferase"/>
</dbReference>
<dbReference type="GO" id="GO:0008652">
    <property type="term" value="P:amino acid biosynthetic process"/>
    <property type="evidence" value="ECO:0007669"/>
    <property type="project" value="UniProtKB-KW"/>
</dbReference>
<reference evidence="4 5" key="1">
    <citation type="submission" date="2019-11" db="EMBL/GenBank/DDBJ databases">
        <title>Comparative genomics of hydrocarbon-degrading Desulfosarcina strains.</title>
        <authorList>
            <person name="Watanabe M."/>
            <person name="Kojima H."/>
            <person name="Fukui M."/>
        </authorList>
    </citation>
    <scope>NUCLEOTIDE SEQUENCE [LARGE SCALE GENOMIC DNA]</scope>
    <source>
        <strain evidence="4 5">PL12</strain>
    </source>
</reference>
<dbReference type="Gene3D" id="1.10.3130.10">
    <property type="entry name" value="serine acetyltransferase, domain 1"/>
    <property type="match status" value="1"/>
</dbReference>
<dbReference type="EMBL" id="AP021874">
    <property type="protein sequence ID" value="BBO71975.1"/>
    <property type="molecule type" value="Genomic_DNA"/>
</dbReference>
<dbReference type="GO" id="GO:0016746">
    <property type="term" value="F:acyltransferase activity"/>
    <property type="evidence" value="ECO:0007669"/>
    <property type="project" value="UniProtKB-KW"/>
</dbReference>
<dbReference type="InterPro" id="IPR042122">
    <property type="entry name" value="Ser_AcTrfase_N_sf"/>
</dbReference>
<name>A0A5K7YU78_9BACT</name>
<dbReference type="Proteomes" id="UP000427906">
    <property type="component" value="Chromosome"/>
</dbReference>
<dbReference type="SUPFAM" id="SSF51161">
    <property type="entry name" value="Trimeric LpxA-like enzymes"/>
    <property type="match status" value="1"/>
</dbReference>
<dbReference type="NCBIfam" id="NF041874">
    <property type="entry name" value="EPS_EpsC"/>
    <property type="match status" value="1"/>
</dbReference>
<evidence type="ECO:0000256" key="1">
    <source>
        <dbReference type="ARBA" id="ARBA00022605"/>
    </source>
</evidence>
<evidence type="ECO:0000256" key="2">
    <source>
        <dbReference type="ARBA" id="ARBA00022679"/>
    </source>
</evidence>